<comment type="caution">
    <text evidence="3">The sequence shown here is derived from an EMBL/GenBank/DDBJ whole genome shotgun (WGS) entry which is preliminary data.</text>
</comment>
<dbReference type="AlphaFoldDB" id="A0A8H8R2S8"/>
<dbReference type="InterPro" id="IPR013094">
    <property type="entry name" value="AB_hydrolase_3"/>
</dbReference>
<reference evidence="3 4" key="1">
    <citation type="submission" date="2018-05" db="EMBL/GenBank/DDBJ databases">
        <title>Genome sequencing and assembly of the regulated plant pathogen Lachnellula willkommii and related sister species for the development of diagnostic species identification markers.</title>
        <authorList>
            <person name="Giroux E."/>
            <person name="Bilodeau G."/>
        </authorList>
    </citation>
    <scope>NUCLEOTIDE SEQUENCE [LARGE SCALE GENOMIC DNA]</scope>
    <source>
        <strain evidence="3 4">CBS 185.66</strain>
    </source>
</reference>
<dbReference type="OrthoDB" id="433474at2759"/>
<dbReference type="RefSeq" id="XP_031004637.1">
    <property type="nucleotide sequence ID" value="XM_031151143.1"/>
</dbReference>
<accession>A0A8H8R2S8</accession>
<gene>
    <name evidence="3" type="primary">are_1</name>
    <name evidence="3" type="ORF">LHYA1_G006203</name>
</gene>
<organism evidence="3 4">
    <name type="scientific">Lachnellula hyalina</name>
    <dbReference type="NCBI Taxonomy" id="1316788"/>
    <lineage>
        <taxon>Eukaryota</taxon>
        <taxon>Fungi</taxon>
        <taxon>Dikarya</taxon>
        <taxon>Ascomycota</taxon>
        <taxon>Pezizomycotina</taxon>
        <taxon>Leotiomycetes</taxon>
        <taxon>Helotiales</taxon>
        <taxon>Lachnaceae</taxon>
        <taxon>Lachnellula</taxon>
    </lineage>
</organism>
<proteinExistence type="predicted"/>
<dbReference type="InterPro" id="IPR050300">
    <property type="entry name" value="GDXG_lipolytic_enzyme"/>
</dbReference>
<dbReference type="InterPro" id="IPR029058">
    <property type="entry name" value="AB_hydrolase_fold"/>
</dbReference>
<protein>
    <submittedName>
        <fullName evidence="3">Arylesterase</fullName>
    </submittedName>
</protein>
<dbReference type="Proteomes" id="UP000431533">
    <property type="component" value="Unassembled WGS sequence"/>
</dbReference>
<evidence type="ECO:0000256" key="1">
    <source>
        <dbReference type="ARBA" id="ARBA00022801"/>
    </source>
</evidence>
<evidence type="ECO:0000313" key="4">
    <source>
        <dbReference type="Proteomes" id="UP000431533"/>
    </source>
</evidence>
<feature type="domain" description="Alpha/beta hydrolase fold-3" evidence="2">
    <location>
        <begin position="86"/>
        <end position="291"/>
    </location>
</feature>
<dbReference type="EMBL" id="QGMH01000084">
    <property type="protein sequence ID" value="TVY25849.1"/>
    <property type="molecule type" value="Genomic_DNA"/>
</dbReference>
<dbReference type="SUPFAM" id="SSF53474">
    <property type="entry name" value="alpha/beta-Hydrolases"/>
    <property type="match status" value="1"/>
</dbReference>
<dbReference type="GeneID" id="41986401"/>
<sequence length="320" mass="34712">MASLTKPPYDPELWEVLKNIPPELPLSLETLQAERDGLMAEHSPEKVLTDPAISHREARIPGPGGELVVSILEAKDSTSTIRPGIYYIHGGCFIFGTRLTWIKPCFEWIKQCDAVLVTVEYRLAPEHPDPAPVEDCYAGLKWFSENASKLGVNPDQIMLAGFSAGGALAAGIALMARDHNGPKTCAMCLIAPMLDDQKTTTSTSQFMSEGALTGETNSTAWSWLLQGRSGEDVGIYAAPARAKDLSGLPDTWVDVGSAEVFRDECVAFAGRIWEAGGGCELHVWRGAWHGFDVTALDAKVTKTALEMRLGWIQRVLGVEG</sequence>
<dbReference type="Gene3D" id="3.40.50.1820">
    <property type="entry name" value="alpha/beta hydrolase"/>
    <property type="match status" value="1"/>
</dbReference>
<evidence type="ECO:0000259" key="2">
    <source>
        <dbReference type="Pfam" id="PF07859"/>
    </source>
</evidence>
<name>A0A8H8R2S8_9HELO</name>
<keyword evidence="4" id="KW-1185">Reference proteome</keyword>
<dbReference type="PANTHER" id="PTHR48081:SF8">
    <property type="entry name" value="ALPHA_BETA HYDROLASE FOLD-3 DOMAIN-CONTAINING PROTEIN-RELATED"/>
    <property type="match status" value="1"/>
</dbReference>
<evidence type="ECO:0000313" key="3">
    <source>
        <dbReference type="EMBL" id="TVY25849.1"/>
    </source>
</evidence>
<keyword evidence="1" id="KW-0378">Hydrolase</keyword>
<dbReference type="GO" id="GO:0016787">
    <property type="term" value="F:hydrolase activity"/>
    <property type="evidence" value="ECO:0007669"/>
    <property type="project" value="UniProtKB-KW"/>
</dbReference>
<dbReference type="PANTHER" id="PTHR48081">
    <property type="entry name" value="AB HYDROLASE SUPERFAMILY PROTEIN C4A8.06C"/>
    <property type="match status" value="1"/>
</dbReference>
<dbReference type="Pfam" id="PF07859">
    <property type="entry name" value="Abhydrolase_3"/>
    <property type="match status" value="1"/>
</dbReference>